<dbReference type="RefSeq" id="WP_290215056.1">
    <property type="nucleotide sequence ID" value="NZ_JASDCQ010000003.1"/>
</dbReference>
<dbReference type="EMBL" id="JASDCQ010000003">
    <property type="protein sequence ID" value="MDN3427956.1"/>
    <property type="molecule type" value="Genomic_DNA"/>
</dbReference>
<dbReference type="Proteomes" id="UP001225873">
    <property type="component" value="Unassembled WGS sequence"/>
</dbReference>
<sequence length="122" mass="14079">MAMDKLTEEFYELECSHLKPEVRVSTDKLGEILDDEFYEFGSSGGLIKRSHYNEDHPLNPDPMEIKSFTVHELGPAAVLTTYQIHNQKTGKLTNRSSVWKKRESGWKLFFHQGTVSTNEVFQ</sequence>
<proteinExistence type="predicted"/>
<organism evidence="2 3">
    <name type="scientific">Planococcus notacanthi</name>
    <dbReference type="NCBI Taxonomy" id="3035188"/>
    <lineage>
        <taxon>Bacteria</taxon>
        <taxon>Bacillati</taxon>
        <taxon>Bacillota</taxon>
        <taxon>Bacilli</taxon>
        <taxon>Bacillales</taxon>
        <taxon>Caryophanaceae</taxon>
        <taxon>Planococcus</taxon>
    </lineage>
</organism>
<evidence type="ECO:0000313" key="3">
    <source>
        <dbReference type="Proteomes" id="UP001225873"/>
    </source>
</evidence>
<protein>
    <submittedName>
        <fullName evidence="2">DUF4440 domain-containing protein</fullName>
    </submittedName>
</protein>
<accession>A0ABT7ZLC2</accession>
<dbReference type="InterPro" id="IPR027843">
    <property type="entry name" value="DUF4440"/>
</dbReference>
<dbReference type="Pfam" id="PF14534">
    <property type="entry name" value="DUF4440"/>
    <property type="match status" value="1"/>
</dbReference>
<evidence type="ECO:0000259" key="1">
    <source>
        <dbReference type="Pfam" id="PF14534"/>
    </source>
</evidence>
<dbReference type="Gene3D" id="3.10.450.50">
    <property type="match status" value="1"/>
</dbReference>
<name>A0ABT7ZLC2_9BACL</name>
<keyword evidence="3" id="KW-1185">Reference proteome</keyword>
<dbReference type="SUPFAM" id="SSF54427">
    <property type="entry name" value="NTF2-like"/>
    <property type="match status" value="1"/>
</dbReference>
<reference evidence="2 3" key="1">
    <citation type="submission" date="2023-03" db="EMBL/GenBank/DDBJ databases">
        <authorList>
            <person name="Uniacke-Lowe S."/>
            <person name="Ross P."/>
            <person name="Hill C."/>
        </authorList>
    </citation>
    <scope>NUCLEOTIDE SEQUENCE [LARGE SCALE GENOMIC DNA]</scope>
    <source>
        <strain evidence="2 3">APC 4016</strain>
    </source>
</reference>
<gene>
    <name evidence="2" type="ORF">QMA01_11685</name>
</gene>
<dbReference type="InterPro" id="IPR032710">
    <property type="entry name" value="NTF2-like_dom_sf"/>
</dbReference>
<feature type="domain" description="DUF4440" evidence="1">
    <location>
        <begin position="18"/>
        <end position="108"/>
    </location>
</feature>
<evidence type="ECO:0000313" key="2">
    <source>
        <dbReference type="EMBL" id="MDN3427956.1"/>
    </source>
</evidence>
<comment type="caution">
    <text evidence="2">The sequence shown here is derived from an EMBL/GenBank/DDBJ whole genome shotgun (WGS) entry which is preliminary data.</text>
</comment>